<dbReference type="RefSeq" id="WP_133264300.1">
    <property type="nucleotide sequence ID" value="NZ_JAGYGP010000002.1"/>
</dbReference>
<dbReference type="GO" id="GO:0050136">
    <property type="term" value="F:NADH dehydrogenase (quinone) (non-electrogenic) activity"/>
    <property type="evidence" value="ECO:0007669"/>
    <property type="project" value="UniProtKB-EC"/>
</dbReference>
<dbReference type="EC" id="1.6.5.9" evidence="2"/>
<evidence type="ECO:0000256" key="5">
    <source>
        <dbReference type="ARBA" id="ARBA00023002"/>
    </source>
</evidence>
<keyword evidence="5" id="KW-0560">Oxidoreductase</keyword>
<evidence type="ECO:0000259" key="9">
    <source>
        <dbReference type="Pfam" id="PF07992"/>
    </source>
</evidence>
<keyword evidence="8" id="KW-0812">Transmembrane</keyword>
<name>A0A4V3A2L1_9LACO</name>
<keyword evidence="6" id="KW-0520">NAD</keyword>
<feature type="transmembrane region" description="Helical" evidence="8">
    <location>
        <begin position="432"/>
        <end position="452"/>
    </location>
</feature>
<keyword evidence="11" id="KW-1185">Reference proteome</keyword>
<evidence type="ECO:0000256" key="8">
    <source>
        <dbReference type="SAM" id="Phobius"/>
    </source>
</evidence>
<dbReference type="Proteomes" id="UP000295681">
    <property type="component" value="Unassembled WGS sequence"/>
</dbReference>
<feature type="transmembrane region" description="Helical" evidence="8">
    <location>
        <begin position="473"/>
        <end position="501"/>
    </location>
</feature>
<dbReference type="Gene3D" id="3.50.50.100">
    <property type="match status" value="1"/>
</dbReference>
<organism evidence="10 11">
    <name type="scientific">Leuconostoc fallax</name>
    <dbReference type="NCBI Taxonomy" id="1251"/>
    <lineage>
        <taxon>Bacteria</taxon>
        <taxon>Bacillati</taxon>
        <taxon>Bacillota</taxon>
        <taxon>Bacilli</taxon>
        <taxon>Lactobacillales</taxon>
        <taxon>Lactobacillaceae</taxon>
        <taxon>Leuconostoc</taxon>
    </lineage>
</organism>
<sequence length="558" mass="62005">MPKKNIVVVGAGFGGVFAAKLLSHKLKSQKDYDIILIDKHSYFTYMTELHEVASQRVAPQHVQEDLEHLFYQHKNVKLLTAEVNGVDKSKRIVSTTQGDVPYEKLILAVGGQSNDFGTPGVKEHGFELWSMEESLTIRNHIENTVGQGAAELDPVKREQMLTIAVVGSGFTGTELMGEFIEQRKVLAKTYKLDENEIKLVMLEASPQILNMLKDRKLADKAYRYMTEHGVDIRTDSRVTSVDETGITFADGSRLATRSLIWTAGVKAKSFISDWGFKYGRGGRIEADDYMRATSDDDSAEEHIYVAGDTLSYVDKTTGPVPQTVEGAENAAKTAVINILADLGLGSRKTFTDVVKYHGFAVSIGSHYTVASLLKNINISGFMAGMAKHAINLYFYSQIRSAYSIFNYTLDEFFRTENGRNPFRGTISRLGNVLWATPLRLLLGVFWILAALGNLNTGMNDLFWQQGIASFLELIVGSGLILGLFTWPLGLVSIILAISAWAMNGFDVIHWFLILGSLAIMNGSGRGIGLDFFVVPLLQKWFGQLWYGKAKSYYDEIHK</sequence>
<evidence type="ECO:0000256" key="1">
    <source>
        <dbReference type="ARBA" id="ARBA00005272"/>
    </source>
</evidence>
<dbReference type="PANTHER" id="PTHR43706:SF47">
    <property type="entry name" value="EXTERNAL NADH-UBIQUINONE OXIDOREDUCTASE 1, MITOCHONDRIAL-RELATED"/>
    <property type="match status" value="1"/>
</dbReference>
<dbReference type="STRING" id="907931.GCA_000165675_00571"/>
<comment type="caution">
    <text evidence="10">The sequence shown here is derived from an EMBL/GenBank/DDBJ whole genome shotgun (WGS) entry which is preliminary data.</text>
</comment>
<feature type="domain" description="FAD/NAD(P)-binding" evidence="9">
    <location>
        <begin position="5"/>
        <end position="327"/>
    </location>
</feature>
<proteinExistence type="inferred from homology"/>
<reference evidence="10 11" key="1">
    <citation type="journal article" date="2019" name="Appl. Microbiol. Biotechnol.">
        <title>Uncovering carbohydrate metabolism through a genotype-phenotype association study of 56 lactic acid bacteria genomes.</title>
        <authorList>
            <person name="Buron-Moles G."/>
            <person name="Chailyan A."/>
            <person name="Dolejs I."/>
            <person name="Forster J."/>
            <person name="Miks M.H."/>
        </authorList>
    </citation>
    <scope>NUCLEOTIDE SEQUENCE [LARGE SCALE GENOMIC DNA]</scope>
    <source>
        <strain evidence="10 11">ATCC 700006</strain>
    </source>
</reference>
<keyword evidence="4" id="KW-0274">FAD</keyword>
<evidence type="ECO:0000256" key="3">
    <source>
        <dbReference type="ARBA" id="ARBA00022630"/>
    </source>
</evidence>
<dbReference type="InterPro" id="IPR045024">
    <property type="entry name" value="NDH-2"/>
</dbReference>
<dbReference type="PANTHER" id="PTHR43706">
    <property type="entry name" value="NADH DEHYDROGENASE"/>
    <property type="match status" value="1"/>
</dbReference>
<dbReference type="PRINTS" id="PR00368">
    <property type="entry name" value="FADPNR"/>
</dbReference>
<dbReference type="AlphaFoldDB" id="A0A4V3A2L1"/>
<keyword evidence="3" id="KW-0285">Flavoprotein</keyword>
<evidence type="ECO:0000256" key="7">
    <source>
        <dbReference type="ARBA" id="ARBA00047599"/>
    </source>
</evidence>
<comment type="catalytic activity">
    <reaction evidence="7">
        <text>a quinone + NADH + H(+) = a quinol + NAD(+)</text>
        <dbReference type="Rhea" id="RHEA:46160"/>
        <dbReference type="ChEBI" id="CHEBI:15378"/>
        <dbReference type="ChEBI" id="CHEBI:24646"/>
        <dbReference type="ChEBI" id="CHEBI:57540"/>
        <dbReference type="ChEBI" id="CHEBI:57945"/>
        <dbReference type="ChEBI" id="CHEBI:132124"/>
        <dbReference type="EC" id="1.6.5.9"/>
    </reaction>
</comment>
<evidence type="ECO:0000256" key="4">
    <source>
        <dbReference type="ARBA" id="ARBA00022827"/>
    </source>
</evidence>
<dbReference type="InterPro" id="IPR036188">
    <property type="entry name" value="FAD/NAD-bd_sf"/>
</dbReference>
<dbReference type="PRINTS" id="PR00411">
    <property type="entry name" value="PNDRDTASEI"/>
</dbReference>
<comment type="similarity">
    <text evidence="1">Belongs to the NADH dehydrogenase family.</text>
</comment>
<dbReference type="InterPro" id="IPR023753">
    <property type="entry name" value="FAD/NAD-binding_dom"/>
</dbReference>
<dbReference type="Pfam" id="PF07992">
    <property type="entry name" value="Pyr_redox_2"/>
    <property type="match status" value="1"/>
</dbReference>
<accession>A0A4V3A2L1</accession>
<evidence type="ECO:0000256" key="2">
    <source>
        <dbReference type="ARBA" id="ARBA00012637"/>
    </source>
</evidence>
<dbReference type="EMBL" id="PUFI01000009">
    <property type="protein sequence ID" value="TDG68895.1"/>
    <property type="molecule type" value="Genomic_DNA"/>
</dbReference>
<dbReference type="SUPFAM" id="SSF51905">
    <property type="entry name" value="FAD/NAD(P)-binding domain"/>
    <property type="match status" value="1"/>
</dbReference>
<evidence type="ECO:0000313" key="10">
    <source>
        <dbReference type="EMBL" id="TDG68895.1"/>
    </source>
</evidence>
<evidence type="ECO:0000256" key="6">
    <source>
        <dbReference type="ARBA" id="ARBA00023027"/>
    </source>
</evidence>
<keyword evidence="8" id="KW-1133">Transmembrane helix</keyword>
<protein>
    <recommendedName>
        <fullName evidence="2">NADH:ubiquinone reductase (non-electrogenic)</fullName>
        <ecNumber evidence="2">1.6.5.9</ecNumber>
    </recommendedName>
</protein>
<gene>
    <name evidence="10" type="ORF">C5L23_000814</name>
</gene>
<evidence type="ECO:0000313" key="11">
    <source>
        <dbReference type="Proteomes" id="UP000295681"/>
    </source>
</evidence>
<keyword evidence="8" id="KW-0472">Membrane</keyword>
<feature type="transmembrane region" description="Helical" evidence="8">
    <location>
        <begin position="507"/>
        <end position="534"/>
    </location>
</feature>